<evidence type="ECO:0000256" key="2">
    <source>
        <dbReference type="ARBA" id="ARBA00022692"/>
    </source>
</evidence>
<evidence type="ECO:0000256" key="5">
    <source>
        <dbReference type="SAM" id="Phobius"/>
    </source>
</evidence>
<keyword evidence="7" id="KW-1185">Reference proteome</keyword>
<evidence type="ECO:0000313" key="6">
    <source>
        <dbReference type="EnsemblMetazoa" id="XP_016988324.1"/>
    </source>
</evidence>
<feature type="transmembrane region" description="Helical" evidence="5">
    <location>
        <begin position="12"/>
        <end position="35"/>
    </location>
</feature>
<dbReference type="OrthoDB" id="6239677at2759"/>
<keyword evidence="2 5" id="KW-0812">Transmembrane</keyword>
<keyword evidence="3 5" id="KW-1133">Transmembrane helix</keyword>
<evidence type="ECO:0000313" key="8">
    <source>
        <dbReference type="RefSeq" id="XP_016988324.1"/>
    </source>
</evidence>
<dbReference type="Gene3D" id="1.10.1450.10">
    <property type="entry name" value="Tetraspanin"/>
    <property type="match status" value="1"/>
</dbReference>
<reference evidence="8" key="2">
    <citation type="submission" date="2025-04" db="UniProtKB">
        <authorList>
            <consortium name="RefSeq"/>
        </authorList>
    </citation>
    <scope>IDENTIFICATION</scope>
</reference>
<dbReference type="EnsemblMetazoa" id="XM_017132835.2">
    <property type="protein sequence ID" value="XP_016988324.1"/>
    <property type="gene ID" value="LOC108050921"/>
</dbReference>
<evidence type="ECO:0000256" key="3">
    <source>
        <dbReference type="ARBA" id="ARBA00022989"/>
    </source>
</evidence>
<evidence type="ECO:0000313" key="7">
    <source>
        <dbReference type="Proteomes" id="UP001652680"/>
    </source>
</evidence>
<dbReference type="PANTHER" id="PTHR19282">
    <property type="entry name" value="TETRASPANIN"/>
    <property type="match status" value="1"/>
</dbReference>
<evidence type="ECO:0000256" key="4">
    <source>
        <dbReference type="ARBA" id="ARBA00023136"/>
    </source>
</evidence>
<dbReference type="Proteomes" id="UP001652680">
    <property type="component" value="Unassembled WGS sequence"/>
</dbReference>
<feature type="transmembrane region" description="Helical" evidence="5">
    <location>
        <begin position="189"/>
        <end position="209"/>
    </location>
</feature>
<dbReference type="RefSeq" id="XP_016988324.1">
    <property type="nucleotide sequence ID" value="XM_017132835.1"/>
</dbReference>
<feature type="transmembrane region" description="Helical" evidence="5">
    <location>
        <begin position="41"/>
        <end position="69"/>
    </location>
</feature>
<sequence length="219" mass="24316">MSCGTKTLKVSSFVLDFLCCVLAALTIAACSYALITFSHSMAIRIPCILGIVLGALLFGSTIFGCIAALRESIRMTWIYAAIMMALVFGQITVILAQPINFELLANETIYDAWQGQLYHQRSMSYYEIKYHCCGQSGPNNYPDSGLRIPQSCYFNQNATVTTDLYTIGCDQKLAAAFIKGTRWERISDWSVVGVEMLTVSVAGLLAITLQNAERRRLYR</sequence>
<dbReference type="GO" id="GO:0005886">
    <property type="term" value="C:plasma membrane"/>
    <property type="evidence" value="ECO:0007669"/>
    <property type="project" value="TreeGrafter"/>
</dbReference>
<reference evidence="6" key="3">
    <citation type="submission" date="2025-05" db="UniProtKB">
        <authorList>
            <consortium name="EnsemblMetazoa"/>
        </authorList>
    </citation>
    <scope>IDENTIFICATION</scope>
</reference>
<dbReference type="PROSITE" id="PS51257">
    <property type="entry name" value="PROKAR_LIPOPROTEIN"/>
    <property type="match status" value="1"/>
</dbReference>
<name>A0A6P4FGE3_DRORH</name>
<comment type="subcellular location">
    <subcellularLocation>
        <location evidence="1">Membrane</location>
        <topology evidence="1">Multi-pass membrane protein</topology>
    </subcellularLocation>
</comment>
<reference evidence="7" key="1">
    <citation type="journal article" date="2021" name="Elife">
        <title>Highly contiguous assemblies of 101 drosophilid genomes.</title>
        <authorList>
            <person name="Kim B.Y."/>
            <person name="Wang J.R."/>
            <person name="Miller D.E."/>
            <person name="Barmina O."/>
            <person name="Delaney E."/>
            <person name="Thompson A."/>
            <person name="Comeault A.A."/>
            <person name="Peede D."/>
            <person name="D'Agostino E.R."/>
            <person name="Pelaez J."/>
            <person name="Aguilar J.M."/>
            <person name="Haji D."/>
            <person name="Matsunaga T."/>
            <person name="Armstrong E.E."/>
            <person name="Zych M."/>
            <person name="Ogawa Y."/>
            <person name="Stamenkovic-Radak M."/>
            <person name="Jelic M."/>
            <person name="Veselinovic M.S."/>
            <person name="Tanaskovic M."/>
            <person name="Eric P."/>
            <person name="Gao J.J."/>
            <person name="Katoh T.K."/>
            <person name="Toda M.J."/>
            <person name="Watabe H."/>
            <person name="Watada M."/>
            <person name="Davis J.S."/>
            <person name="Moyle L.C."/>
            <person name="Manoli G."/>
            <person name="Bertolini E."/>
            <person name="Kostal V."/>
            <person name="Hawley R.S."/>
            <person name="Takahashi A."/>
            <person name="Jones C.D."/>
            <person name="Price D.K."/>
            <person name="Whiteman N."/>
            <person name="Kopp A."/>
            <person name="Matute D.R."/>
            <person name="Petrov D.A."/>
        </authorList>
    </citation>
    <scope>NUCLEOTIDE SEQUENCE [LARGE SCALE GENOMIC DNA]</scope>
</reference>
<dbReference type="InterPro" id="IPR018499">
    <property type="entry name" value="Tetraspanin/Peripherin"/>
</dbReference>
<accession>A0A6P4FGE3</accession>
<keyword evidence="4 5" id="KW-0472">Membrane</keyword>
<dbReference type="CDD" id="cd03127">
    <property type="entry name" value="tetraspanin_LEL"/>
    <property type="match status" value="1"/>
</dbReference>
<gene>
    <name evidence="8" type="primary">LOC108050921</name>
    <name evidence="6" type="synonym">108050921</name>
</gene>
<organism evidence="8">
    <name type="scientific">Drosophila rhopaloa</name>
    <name type="common">Fruit fly</name>
    <dbReference type="NCBI Taxonomy" id="1041015"/>
    <lineage>
        <taxon>Eukaryota</taxon>
        <taxon>Metazoa</taxon>
        <taxon>Ecdysozoa</taxon>
        <taxon>Arthropoda</taxon>
        <taxon>Hexapoda</taxon>
        <taxon>Insecta</taxon>
        <taxon>Pterygota</taxon>
        <taxon>Neoptera</taxon>
        <taxon>Endopterygota</taxon>
        <taxon>Diptera</taxon>
        <taxon>Brachycera</taxon>
        <taxon>Muscomorpha</taxon>
        <taxon>Ephydroidea</taxon>
        <taxon>Drosophilidae</taxon>
        <taxon>Drosophila</taxon>
        <taxon>Sophophora</taxon>
    </lineage>
</organism>
<dbReference type="Pfam" id="PF00335">
    <property type="entry name" value="Tetraspanin"/>
    <property type="match status" value="1"/>
</dbReference>
<dbReference type="SUPFAM" id="SSF48652">
    <property type="entry name" value="Tetraspanin"/>
    <property type="match status" value="1"/>
</dbReference>
<evidence type="ECO:0000256" key="1">
    <source>
        <dbReference type="ARBA" id="ARBA00004141"/>
    </source>
</evidence>
<feature type="transmembrane region" description="Helical" evidence="5">
    <location>
        <begin position="76"/>
        <end position="96"/>
    </location>
</feature>
<protein>
    <submittedName>
        <fullName evidence="8">Protein late bloomer</fullName>
    </submittedName>
</protein>
<dbReference type="OMA" id="CCGQTGP"/>
<dbReference type="AlphaFoldDB" id="A0A6P4FGE3"/>
<dbReference type="PANTHER" id="PTHR19282:SF482">
    <property type="entry name" value="FI23944P1-RELATED"/>
    <property type="match status" value="1"/>
</dbReference>
<dbReference type="GeneID" id="108050921"/>
<dbReference type="InterPro" id="IPR008952">
    <property type="entry name" value="Tetraspanin_EC2_sf"/>
</dbReference>
<proteinExistence type="predicted"/>